<dbReference type="HOGENOM" id="CLU_000288_59_6_1"/>
<dbReference type="PANTHER" id="PTHR24346:SF110">
    <property type="entry name" value="NON-SPECIFIC SERINE_THREONINE PROTEIN KINASE"/>
    <property type="match status" value="1"/>
</dbReference>
<comment type="subcellular location">
    <subcellularLocation>
        <location evidence="1">Nucleus</location>
    </subcellularLocation>
</comment>
<dbReference type="FunFam" id="1.10.510.10:FF:000407">
    <property type="entry name" value="Non-specific serine/threonine protein kinase"/>
    <property type="match status" value="1"/>
</dbReference>
<dbReference type="GO" id="GO:0005737">
    <property type="term" value="C:cytoplasm"/>
    <property type="evidence" value="ECO:0007669"/>
    <property type="project" value="TreeGrafter"/>
</dbReference>
<dbReference type="Pfam" id="PF00069">
    <property type="entry name" value="Pkinase"/>
    <property type="match status" value="1"/>
</dbReference>
<dbReference type="CDD" id="cd14079">
    <property type="entry name" value="STKc_AMPK_alpha"/>
    <property type="match status" value="1"/>
</dbReference>
<feature type="region of interest" description="Disordered" evidence="14">
    <location>
        <begin position="1"/>
        <end position="44"/>
    </location>
</feature>
<dbReference type="PROSITE" id="PS00108">
    <property type="entry name" value="PROTEIN_KINASE_ST"/>
    <property type="match status" value="1"/>
</dbReference>
<keyword evidence="8 13" id="KW-0067">ATP-binding</keyword>
<name>A0A017SKI8_ASPRC</name>
<protein>
    <recommendedName>
        <fullName evidence="3">non-specific serine/threonine protein kinase</fullName>
        <ecNumber evidence="3">2.7.11.1</ecNumber>
    </recommendedName>
</protein>
<dbReference type="GeneID" id="63702213"/>
<evidence type="ECO:0000256" key="4">
    <source>
        <dbReference type="ARBA" id="ARBA00022527"/>
    </source>
</evidence>
<dbReference type="InterPro" id="IPR013896">
    <property type="entry name" value="SNF1_UBA"/>
</dbReference>
<dbReference type="PROSITE" id="PS50011">
    <property type="entry name" value="PROTEIN_KINASE_DOM"/>
    <property type="match status" value="1"/>
</dbReference>
<dbReference type="PROSITE" id="PS00107">
    <property type="entry name" value="PROTEIN_KINASE_ATP"/>
    <property type="match status" value="1"/>
</dbReference>
<dbReference type="InterPro" id="IPR032270">
    <property type="entry name" value="AMPK_C"/>
</dbReference>
<dbReference type="InterPro" id="IPR028375">
    <property type="entry name" value="KA1/Ssp2_C"/>
</dbReference>
<sequence length="784" mass="88654">MAAAFDDEDLSVSLPPIEREHRRDRDRAAGAVPPSGDIPAAMAMPPHARPIAKGQEVKQSPATTRDMQRLDQYQTMKILGEGSFGKVKLAIHQPSGRQVALKIINRRKLLSRDMVGRVEREIQYLQLLRHPHIIKLYTVIATKTDIIMVLEYAERELFDYLVKRGRCNDAEARKFFQQIICAVEYCHRHKIVHRDLKPENLLIDANKNVKIADFGLSNIMTDGNFLKTSCGSPNYAAPEVISGKLYAGPEVDVWSCGVILYVLLVGRLPFDDDYIPALFKKIAAGNFHMPPYINSGAARLIKSMLQVHPVHRLTIPEIRQDPWFLQDLPPYLQPPPEEVIATGSDPNKAIDIRKIAHGKPLSAQHKIHQIAISKLERSMGYARDDIEDALKHPEPSAIKDAFFIIVENEMMQTNSPTDDNLMASVAPSPPPSKNPLPSPAVAKQSGAPRPHGAPAVPSPQRFVQLPPEDEEPVRVSHVRILPTSIPYVHDQLMEQREREREQRARAAHRDAQARGENPDDPAWSERSMHDQEATARALKPHSRSIVDLDKLRFEPPEGHHYTAHMPKRSRKWQFGIRSRNQPYEAMLYLYRAIDAQGGVWDILPGDAGGDIGADEDKPLQTKYAHLPSDYYIPKDPWFIRARLLKEGMRIPGPSPRVHGRTSSTVSKSEVEELRHRFNITKISREDRNSLAVETASGPPSRRTSSSRVNHGVWVFVDIQLYQLEQNSYMVDFKCDGYQNVVREEGEADWRPISRRFRNKEKEVTSPYPFLDVASDLVAQLAVAS</sequence>
<dbReference type="STRING" id="1388766.A0A017SKI8"/>
<keyword evidence="9" id="KW-0539">Nucleus</keyword>
<dbReference type="GO" id="GO:0004674">
    <property type="term" value="F:protein serine/threonine kinase activity"/>
    <property type="evidence" value="ECO:0007669"/>
    <property type="project" value="UniProtKB-KW"/>
</dbReference>
<evidence type="ECO:0000313" key="16">
    <source>
        <dbReference type="EMBL" id="EYE97468.1"/>
    </source>
</evidence>
<dbReference type="GO" id="GO:0005524">
    <property type="term" value="F:ATP binding"/>
    <property type="evidence" value="ECO:0007669"/>
    <property type="project" value="UniProtKB-UniRule"/>
</dbReference>
<dbReference type="OrthoDB" id="193931at2759"/>
<reference evidence="17" key="1">
    <citation type="journal article" date="2014" name="Nat. Commun.">
        <title>Genomic adaptations of the halophilic Dead Sea filamentous fungus Eurotium rubrum.</title>
        <authorList>
            <person name="Kis-Papo T."/>
            <person name="Weig A.R."/>
            <person name="Riley R."/>
            <person name="Persoh D."/>
            <person name="Salamov A."/>
            <person name="Sun H."/>
            <person name="Lipzen A."/>
            <person name="Wasser S.P."/>
            <person name="Rambold G."/>
            <person name="Grigoriev I.V."/>
            <person name="Nevo E."/>
        </authorList>
    </citation>
    <scope>NUCLEOTIDE SEQUENCE [LARGE SCALE GENOMIC DNA]</scope>
    <source>
        <strain evidence="17">CBS 135680</strain>
    </source>
</reference>
<dbReference type="GO" id="GO:0106310">
    <property type="term" value="F:protein serine kinase activity"/>
    <property type="evidence" value="ECO:0007669"/>
    <property type="project" value="RHEA"/>
</dbReference>
<feature type="binding site" evidence="13">
    <location>
        <position position="102"/>
    </location>
    <ligand>
        <name>ATP</name>
        <dbReference type="ChEBI" id="CHEBI:30616"/>
    </ligand>
</feature>
<keyword evidence="6 13" id="KW-0547">Nucleotide-binding</keyword>
<dbReference type="Pfam" id="PF16579">
    <property type="entry name" value="AdenylateSensor"/>
    <property type="match status" value="1"/>
</dbReference>
<evidence type="ECO:0000256" key="13">
    <source>
        <dbReference type="PROSITE-ProRule" id="PRU10141"/>
    </source>
</evidence>
<accession>A0A017SKI8</accession>
<evidence type="ECO:0000256" key="3">
    <source>
        <dbReference type="ARBA" id="ARBA00012513"/>
    </source>
</evidence>
<dbReference type="InterPro" id="IPR000719">
    <property type="entry name" value="Prot_kinase_dom"/>
</dbReference>
<keyword evidence="17" id="KW-1185">Reference proteome</keyword>
<dbReference type="EMBL" id="KK088415">
    <property type="protein sequence ID" value="EYE97468.1"/>
    <property type="molecule type" value="Genomic_DNA"/>
</dbReference>
<keyword evidence="5" id="KW-0808">Transferase</keyword>
<dbReference type="InterPro" id="IPR017441">
    <property type="entry name" value="Protein_kinase_ATP_BS"/>
</dbReference>
<feature type="compositionally biased region" description="Basic and acidic residues" evidence="14">
    <location>
        <begin position="17"/>
        <end position="28"/>
    </location>
</feature>
<dbReference type="Proteomes" id="UP000019804">
    <property type="component" value="Unassembled WGS sequence"/>
</dbReference>
<feature type="compositionally biased region" description="Acidic residues" evidence="14">
    <location>
        <begin position="1"/>
        <end position="10"/>
    </location>
</feature>
<evidence type="ECO:0000256" key="7">
    <source>
        <dbReference type="ARBA" id="ARBA00022777"/>
    </source>
</evidence>
<evidence type="ECO:0000256" key="14">
    <source>
        <dbReference type="SAM" id="MobiDB-lite"/>
    </source>
</evidence>
<dbReference type="SUPFAM" id="SSF103243">
    <property type="entry name" value="KA1-like"/>
    <property type="match status" value="1"/>
</dbReference>
<dbReference type="InterPro" id="IPR011009">
    <property type="entry name" value="Kinase-like_dom_sf"/>
</dbReference>
<dbReference type="RefSeq" id="XP_040641156.1">
    <property type="nucleotide sequence ID" value="XM_040787089.1"/>
</dbReference>
<feature type="region of interest" description="Disordered" evidence="14">
    <location>
        <begin position="414"/>
        <end position="461"/>
    </location>
</feature>
<evidence type="ECO:0000313" key="17">
    <source>
        <dbReference type="Proteomes" id="UP000019804"/>
    </source>
</evidence>
<feature type="domain" description="Protein kinase" evidence="15">
    <location>
        <begin position="73"/>
        <end position="324"/>
    </location>
</feature>
<feature type="region of interest" description="Disordered" evidence="14">
    <location>
        <begin position="494"/>
        <end position="541"/>
    </location>
</feature>
<dbReference type="GO" id="GO:0035556">
    <property type="term" value="P:intracellular signal transduction"/>
    <property type="evidence" value="ECO:0007669"/>
    <property type="project" value="TreeGrafter"/>
</dbReference>
<dbReference type="EC" id="2.7.11.1" evidence="3"/>
<keyword evidence="4" id="KW-0723">Serine/threonine-protein kinase</keyword>
<feature type="compositionally biased region" description="Basic and acidic residues" evidence="14">
    <location>
        <begin position="494"/>
        <end position="517"/>
    </location>
</feature>
<dbReference type="SMART" id="SM00220">
    <property type="entry name" value="S_TKc"/>
    <property type="match status" value="1"/>
</dbReference>
<dbReference type="AlphaFoldDB" id="A0A017SKI8"/>
<comment type="catalytic activity">
    <reaction evidence="11">
        <text>L-threonyl-[protein] + ATP = O-phospho-L-threonyl-[protein] + ADP + H(+)</text>
        <dbReference type="Rhea" id="RHEA:46608"/>
        <dbReference type="Rhea" id="RHEA-COMP:11060"/>
        <dbReference type="Rhea" id="RHEA-COMP:11605"/>
        <dbReference type="ChEBI" id="CHEBI:15378"/>
        <dbReference type="ChEBI" id="CHEBI:30013"/>
        <dbReference type="ChEBI" id="CHEBI:30616"/>
        <dbReference type="ChEBI" id="CHEBI:61977"/>
        <dbReference type="ChEBI" id="CHEBI:456216"/>
        <dbReference type="EC" id="2.7.11.1"/>
    </reaction>
</comment>
<dbReference type="Gene3D" id="3.30.200.20">
    <property type="entry name" value="Phosphorylase Kinase, domain 1"/>
    <property type="match status" value="1"/>
</dbReference>
<feature type="compositionally biased region" description="Pro residues" evidence="14">
    <location>
        <begin position="427"/>
        <end position="438"/>
    </location>
</feature>
<dbReference type="Gene3D" id="1.10.8.10">
    <property type="entry name" value="DNA helicase RuvA subunit, C-terminal domain"/>
    <property type="match status" value="1"/>
</dbReference>
<dbReference type="Gene3D" id="1.10.510.10">
    <property type="entry name" value="Transferase(Phosphotransferase) domain 1"/>
    <property type="match status" value="1"/>
</dbReference>
<keyword evidence="10" id="KW-0119">Carbohydrate metabolism</keyword>
<keyword evidence="7 16" id="KW-0418">Kinase</keyword>
<dbReference type="PANTHER" id="PTHR24346">
    <property type="entry name" value="MAP/MICROTUBULE AFFINITY-REGULATING KINASE"/>
    <property type="match status" value="1"/>
</dbReference>
<evidence type="ECO:0000256" key="6">
    <source>
        <dbReference type="ARBA" id="ARBA00022741"/>
    </source>
</evidence>
<gene>
    <name evidence="16" type="ORF">EURHEDRAFT_529000</name>
</gene>
<dbReference type="Pfam" id="PF08587">
    <property type="entry name" value="UBA_2"/>
    <property type="match status" value="1"/>
</dbReference>
<evidence type="ECO:0000259" key="15">
    <source>
        <dbReference type="PROSITE" id="PS50011"/>
    </source>
</evidence>
<proteinExistence type="inferred from homology"/>
<evidence type="ECO:0000256" key="2">
    <source>
        <dbReference type="ARBA" id="ARBA00006234"/>
    </source>
</evidence>
<organism evidence="16 17">
    <name type="scientific">Aspergillus ruber (strain CBS 135680)</name>
    <dbReference type="NCBI Taxonomy" id="1388766"/>
    <lineage>
        <taxon>Eukaryota</taxon>
        <taxon>Fungi</taxon>
        <taxon>Dikarya</taxon>
        <taxon>Ascomycota</taxon>
        <taxon>Pezizomycotina</taxon>
        <taxon>Eurotiomycetes</taxon>
        <taxon>Eurotiomycetidae</taxon>
        <taxon>Eurotiales</taxon>
        <taxon>Aspergillaceae</taxon>
        <taxon>Aspergillus</taxon>
        <taxon>Aspergillus subgen. Aspergillus</taxon>
    </lineage>
</organism>
<dbReference type="FunFam" id="1.10.8.10:FF:000069">
    <property type="entry name" value="Non-specific serine/threonine protein kinase"/>
    <property type="match status" value="1"/>
</dbReference>
<dbReference type="InterPro" id="IPR008271">
    <property type="entry name" value="Ser/Thr_kinase_AS"/>
</dbReference>
<evidence type="ECO:0000256" key="5">
    <source>
        <dbReference type="ARBA" id="ARBA00022679"/>
    </source>
</evidence>
<evidence type="ECO:0000256" key="10">
    <source>
        <dbReference type="ARBA" id="ARBA00023277"/>
    </source>
</evidence>
<dbReference type="FunFam" id="3.30.200.20:FF:000236">
    <property type="entry name" value="Non-specific serine/threonine protein kinase"/>
    <property type="match status" value="1"/>
</dbReference>
<dbReference type="CDD" id="cd14334">
    <property type="entry name" value="UBA_SNF1_fungi"/>
    <property type="match status" value="1"/>
</dbReference>
<evidence type="ECO:0000256" key="9">
    <source>
        <dbReference type="ARBA" id="ARBA00023242"/>
    </source>
</evidence>
<comment type="catalytic activity">
    <reaction evidence="12">
        <text>L-seryl-[protein] + ATP = O-phospho-L-seryl-[protein] + ADP + H(+)</text>
        <dbReference type="Rhea" id="RHEA:17989"/>
        <dbReference type="Rhea" id="RHEA-COMP:9863"/>
        <dbReference type="Rhea" id="RHEA-COMP:11604"/>
        <dbReference type="ChEBI" id="CHEBI:15378"/>
        <dbReference type="ChEBI" id="CHEBI:29999"/>
        <dbReference type="ChEBI" id="CHEBI:30616"/>
        <dbReference type="ChEBI" id="CHEBI:83421"/>
        <dbReference type="ChEBI" id="CHEBI:456216"/>
        <dbReference type="EC" id="2.7.11.1"/>
    </reaction>
</comment>
<dbReference type="Gene3D" id="3.30.310.80">
    <property type="entry name" value="Kinase associated domain 1, KA1"/>
    <property type="match status" value="2"/>
</dbReference>
<evidence type="ECO:0000256" key="1">
    <source>
        <dbReference type="ARBA" id="ARBA00004123"/>
    </source>
</evidence>
<dbReference type="GO" id="GO:0005634">
    <property type="term" value="C:nucleus"/>
    <property type="evidence" value="ECO:0007669"/>
    <property type="project" value="UniProtKB-SubCell"/>
</dbReference>
<evidence type="ECO:0000256" key="12">
    <source>
        <dbReference type="ARBA" id="ARBA00048679"/>
    </source>
</evidence>
<comment type="similarity">
    <text evidence="2">Belongs to the protein kinase superfamily. CAMK Ser/Thr protein kinase family. SNF1 subfamily.</text>
</comment>
<evidence type="ECO:0000256" key="11">
    <source>
        <dbReference type="ARBA" id="ARBA00047899"/>
    </source>
</evidence>
<evidence type="ECO:0000256" key="8">
    <source>
        <dbReference type="ARBA" id="ARBA00022840"/>
    </source>
</evidence>
<dbReference type="SUPFAM" id="SSF56112">
    <property type="entry name" value="Protein kinase-like (PK-like)"/>
    <property type="match status" value="1"/>
</dbReference>